<dbReference type="PROSITE" id="PS50072">
    <property type="entry name" value="CSA_PPIASE_2"/>
    <property type="match status" value="1"/>
</dbReference>
<organism evidence="5 6">
    <name type="scientific">Paenarthrobacter ureafaciens</name>
    <dbReference type="NCBI Taxonomy" id="37931"/>
    <lineage>
        <taxon>Bacteria</taxon>
        <taxon>Bacillati</taxon>
        <taxon>Actinomycetota</taxon>
        <taxon>Actinomycetes</taxon>
        <taxon>Micrococcales</taxon>
        <taxon>Micrococcaceae</taxon>
        <taxon>Paenarthrobacter</taxon>
    </lineage>
</organism>
<reference evidence="5" key="1">
    <citation type="submission" date="2022-07" db="EMBL/GenBank/DDBJ databases">
        <authorList>
            <person name="Wu T."/>
        </authorList>
    </citation>
    <scope>NUCLEOTIDE SEQUENCE</scope>
    <source>
        <strain evidence="5">SD-1</strain>
    </source>
</reference>
<dbReference type="Proteomes" id="UP001163293">
    <property type="component" value="Chromosome"/>
</dbReference>
<gene>
    <name evidence="5" type="ORF">NL394_11465</name>
</gene>
<evidence type="ECO:0000256" key="2">
    <source>
        <dbReference type="ARBA" id="ARBA00023110"/>
    </source>
</evidence>
<dbReference type="InterPro" id="IPR002130">
    <property type="entry name" value="Cyclophilin-type_PPIase_dom"/>
</dbReference>
<dbReference type="SUPFAM" id="SSF50891">
    <property type="entry name" value="Cyclophilin-like"/>
    <property type="match status" value="1"/>
</dbReference>
<evidence type="ECO:0000259" key="4">
    <source>
        <dbReference type="PROSITE" id="PS50072"/>
    </source>
</evidence>
<dbReference type="AlphaFoldDB" id="A0AAX3EDL5"/>
<evidence type="ECO:0000313" key="6">
    <source>
        <dbReference type="Proteomes" id="UP001163293"/>
    </source>
</evidence>
<dbReference type="GO" id="GO:0003755">
    <property type="term" value="F:peptidyl-prolyl cis-trans isomerase activity"/>
    <property type="evidence" value="ECO:0007669"/>
    <property type="project" value="UniProtKB-KW"/>
</dbReference>
<dbReference type="PANTHER" id="PTHR43246">
    <property type="entry name" value="PEPTIDYL-PROLYL CIS-TRANS ISOMERASE CYP38, CHLOROPLASTIC"/>
    <property type="match status" value="1"/>
</dbReference>
<dbReference type="EC" id="5.2.1.8" evidence="1"/>
<evidence type="ECO:0000313" key="5">
    <source>
        <dbReference type="EMBL" id="UYV95728.1"/>
    </source>
</evidence>
<keyword evidence="3 5" id="KW-0413">Isomerase</keyword>
<sequence length="264" mass="27406">MATRSRDDREARRRIRQMEAKRALRQQQTKRRRRDNIVAVGAGASALVLAAVLQLTVFSSNPTEAEYAAAQAGLSSPSASPQASNSADVPAADTAAGKTFTGELALNGGVLGVRIDGTTAPQAAAVIRSLSDSGYYDGTFCHRLTTSETFGLLQCGAKSEDGADDANYRWGPLENTPSSNTYPAGTIAVARTGNNAYGNGHQFFIVYKDTTIPADSAGGYTVVGQVTSGLDVVSKIAAAGLKADATNNDGAPVAPVTIDSFSLK</sequence>
<name>A0AAX3EDL5_PAEUR</name>
<evidence type="ECO:0000256" key="1">
    <source>
        <dbReference type="ARBA" id="ARBA00013194"/>
    </source>
</evidence>
<dbReference type="InterPro" id="IPR044665">
    <property type="entry name" value="E_coli_cyclophilin_A-like"/>
</dbReference>
<evidence type="ECO:0000256" key="3">
    <source>
        <dbReference type="ARBA" id="ARBA00023235"/>
    </source>
</evidence>
<dbReference type="RefSeq" id="WP_182263948.1">
    <property type="nucleotide sequence ID" value="NZ_CP043010.1"/>
</dbReference>
<accession>A0AAX3EDL5</accession>
<dbReference type="CDD" id="cd00317">
    <property type="entry name" value="cyclophilin"/>
    <property type="match status" value="1"/>
</dbReference>
<dbReference type="InterPro" id="IPR029000">
    <property type="entry name" value="Cyclophilin-like_dom_sf"/>
</dbReference>
<proteinExistence type="predicted"/>
<keyword evidence="6" id="KW-1185">Reference proteome</keyword>
<feature type="domain" description="PPIase cyclophilin-type" evidence="4">
    <location>
        <begin position="109"/>
        <end position="263"/>
    </location>
</feature>
<dbReference type="Gene3D" id="2.40.100.10">
    <property type="entry name" value="Cyclophilin-like"/>
    <property type="match status" value="1"/>
</dbReference>
<dbReference type="EMBL" id="CP101185">
    <property type="protein sequence ID" value="UYV95728.1"/>
    <property type="molecule type" value="Genomic_DNA"/>
</dbReference>
<keyword evidence="2" id="KW-0697">Rotamase</keyword>
<protein>
    <recommendedName>
        <fullName evidence="1">peptidylprolyl isomerase</fullName>
        <ecNumber evidence="1">5.2.1.8</ecNumber>
    </recommendedName>
</protein>
<dbReference type="Pfam" id="PF00160">
    <property type="entry name" value="Pro_isomerase"/>
    <property type="match status" value="1"/>
</dbReference>